<keyword evidence="6" id="KW-1185">Reference proteome</keyword>
<dbReference type="Gene3D" id="1.10.287.470">
    <property type="entry name" value="Helix hairpin bin"/>
    <property type="match status" value="1"/>
</dbReference>
<evidence type="ECO:0000256" key="2">
    <source>
        <dbReference type="SAM" id="Phobius"/>
    </source>
</evidence>
<dbReference type="InterPro" id="IPR058633">
    <property type="entry name" value="EmrA/FarA_HH"/>
</dbReference>
<dbReference type="Gene3D" id="2.40.30.170">
    <property type="match status" value="1"/>
</dbReference>
<dbReference type="PANTHER" id="PTHR30386:SF19">
    <property type="entry name" value="MULTIDRUG EXPORT PROTEIN EMRA-RELATED"/>
    <property type="match status" value="1"/>
</dbReference>
<dbReference type="Gene3D" id="2.40.50.100">
    <property type="match status" value="1"/>
</dbReference>
<protein>
    <submittedName>
        <fullName evidence="5">HlyD family efflux transporter periplasmic adaptor subunit</fullName>
    </submittedName>
</protein>
<feature type="transmembrane region" description="Helical" evidence="2">
    <location>
        <begin position="15"/>
        <end position="33"/>
    </location>
</feature>
<reference evidence="5 6" key="1">
    <citation type="submission" date="2024-02" db="EMBL/GenBank/DDBJ databases">
        <title>Bacteria isolated from the canopy kelp, Nereocystis luetkeana.</title>
        <authorList>
            <person name="Pfister C.A."/>
            <person name="Younker I.T."/>
            <person name="Light S.H."/>
        </authorList>
    </citation>
    <scope>NUCLEOTIDE SEQUENCE [LARGE SCALE GENOMIC DNA]</scope>
    <source>
        <strain evidence="5 6">TI.4.07</strain>
    </source>
</reference>
<dbReference type="EMBL" id="JBAKAR010000001">
    <property type="protein sequence ID" value="MEL0611587.1"/>
    <property type="molecule type" value="Genomic_DNA"/>
</dbReference>
<organism evidence="5 6">
    <name type="scientific">Marinomonas arenicola</name>
    <dbReference type="NCBI Taxonomy" id="569601"/>
    <lineage>
        <taxon>Bacteria</taxon>
        <taxon>Pseudomonadati</taxon>
        <taxon>Pseudomonadota</taxon>
        <taxon>Gammaproteobacteria</taxon>
        <taxon>Oceanospirillales</taxon>
        <taxon>Oceanospirillaceae</taxon>
        <taxon>Marinomonas</taxon>
    </lineage>
</organism>
<keyword evidence="2" id="KW-0472">Membrane</keyword>
<dbReference type="InterPro" id="IPR058634">
    <property type="entry name" value="AaeA-lik-b-barrel"/>
</dbReference>
<proteinExistence type="predicted"/>
<accession>A0ABU9FZD3</accession>
<evidence type="ECO:0000313" key="5">
    <source>
        <dbReference type="EMBL" id="MEL0611587.1"/>
    </source>
</evidence>
<comment type="subcellular location">
    <subcellularLocation>
        <location evidence="1">Cell envelope</location>
    </subcellularLocation>
</comment>
<dbReference type="Pfam" id="PF25963">
    <property type="entry name" value="Beta-barrel_AAEA"/>
    <property type="match status" value="1"/>
</dbReference>
<evidence type="ECO:0000313" key="6">
    <source>
        <dbReference type="Proteomes" id="UP001379949"/>
    </source>
</evidence>
<comment type="caution">
    <text evidence="5">The sequence shown here is derived from an EMBL/GenBank/DDBJ whole genome shotgun (WGS) entry which is preliminary data.</text>
</comment>
<gene>
    <name evidence="5" type="ORF">V6242_00400</name>
</gene>
<feature type="domain" description="Multidrug export protein EmrA/FarA alpha-helical hairpin" evidence="3">
    <location>
        <begin position="87"/>
        <end position="207"/>
    </location>
</feature>
<name>A0ABU9FZD3_9GAMM</name>
<dbReference type="InterPro" id="IPR050739">
    <property type="entry name" value="MFP"/>
</dbReference>
<evidence type="ECO:0000256" key="1">
    <source>
        <dbReference type="ARBA" id="ARBA00004196"/>
    </source>
</evidence>
<dbReference type="RefSeq" id="WP_341565984.1">
    <property type="nucleotide sequence ID" value="NZ_JBAKAR010000001.1"/>
</dbReference>
<sequence length="380" mass="41749">MTDTEKHSINKKNTLVILVLLVIVAGVGLYIWWSKIGRFHETTEDAYVAGDIVSVMSQISGTVTDIMADNTHRVRQSDILVKINPVDAQLALQQAQANLASTIRTVRNEFATLEEDKANTDVAQVALDKAQRDYNRRIQLRKDNLISAEDLSHYKSTLISAKASYQAALKAYEAGKTQVDNTTVLTHPDVLKAESALRAAWLTLHRTQILSPVDGYIAQRSIQVGQYVTAGSALMSVIPLKGVWVTANFKETQIGNIRAGQDVTLKSDVYGSSVVYHGKVKGIEAGTGSAFSLLPSSNATGNWIKVVQRVPVRIVLNAQELEQHPLRPGLSMHVDVNTQNAGKPALTALSENAQPWRTNVFDHNDDEVNTIIQKIIKDNH</sequence>
<dbReference type="Proteomes" id="UP001379949">
    <property type="component" value="Unassembled WGS sequence"/>
</dbReference>
<dbReference type="Pfam" id="PF25885">
    <property type="entry name" value="HH_EMRA"/>
    <property type="match status" value="1"/>
</dbReference>
<keyword evidence="2" id="KW-1133">Transmembrane helix</keyword>
<evidence type="ECO:0000259" key="3">
    <source>
        <dbReference type="Pfam" id="PF25885"/>
    </source>
</evidence>
<evidence type="ECO:0000259" key="4">
    <source>
        <dbReference type="Pfam" id="PF25963"/>
    </source>
</evidence>
<dbReference type="PANTHER" id="PTHR30386">
    <property type="entry name" value="MEMBRANE FUSION SUBUNIT OF EMRAB-TOLC MULTIDRUG EFFLUX PUMP"/>
    <property type="match status" value="1"/>
</dbReference>
<keyword evidence="2" id="KW-0812">Transmembrane</keyword>
<dbReference type="SUPFAM" id="SSF111369">
    <property type="entry name" value="HlyD-like secretion proteins"/>
    <property type="match status" value="1"/>
</dbReference>
<feature type="domain" description="p-hydroxybenzoic acid efflux pump subunit AaeA-like beta-barrel" evidence="4">
    <location>
        <begin position="244"/>
        <end position="335"/>
    </location>
</feature>